<dbReference type="SUPFAM" id="SSF47413">
    <property type="entry name" value="lambda repressor-like DNA-binding domains"/>
    <property type="match status" value="1"/>
</dbReference>
<dbReference type="GO" id="GO:0003677">
    <property type="term" value="F:DNA binding"/>
    <property type="evidence" value="ECO:0007669"/>
    <property type="project" value="InterPro"/>
</dbReference>
<reference evidence="3 4" key="1">
    <citation type="submission" date="2018-08" db="EMBL/GenBank/DDBJ databases">
        <title>A genome reference for cultivated species of the human gut microbiota.</title>
        <authorList>
            <person name="Zou Y."/>
            <person name="Xue W."/>
            <person name="Luo G."/>
        </authorList>
    </citation>
    <scope>NUCLEOTIDE SEQUENCE [LARGE SCALE GENOMIC DNA]</scope>
    <source>
        <strain evidence="3 4">AF35-6BH</strain>
    </source>
</reference>
<dbReference type="InterPro" id="IPR001387">
    <property type="entry name" value="Cro/C1-type_HTH"/>
</dbReference>
<dbReference type="Gene3D" id="1.10.260.40">
    <property type="entry name" value="lambda repressor-like DNA-binding domains"/>
    <property type="match status" value="1"/>
</dbReference>
<accession>A0A415PDQ7</accession>
<name>A0A415PDQ7_9FIRM</name>
<dbReference type="SUPFAM" id="SSF48452">
    <property type="entry name" value="TPR-like"/>
    <property type="match status" value="1"/>
</dbReference>
<dbReference type="InterPro" id="IPR011990">
    <property type="entry name" value="TPR-like_helical_dom_sf"/>
</dbReference>
<dbReference type="OrthoDB" id="252257at2"/>
<comment type="caution">
    <text evidence="3">The sequence shown here is derived from an EMBL/GenBank/DDBJ whole genome shotgun (WGS) entry which is preliminary data.</text>
</comment>
<protein>
    <submittedName>
        <fullName evidence="3">XRE family transcriptional regulator</fullName>
    </submittedName>
</protein>
<evidence type="ECO:0000259" key="2">
    <source>
        <dbReference type="PROSITE" id="PS50943"/>
    </source>
</evidence>
<feature type="repeat" description="TPR" evidence="1">
    <location>
        <begin position="181"/>
        <end position="214"/>
    </location>
</feature>
<sequence length="410" mass="48655">MHKITGYLIRYHRNKQAISQEGLCKGICVVSYLSKIEQGLVQPSTEIIKQLFQRLSLTYFDDPKQLREARSLLDSFFEKLDMRQQPQEEFQKLKKLEKSLLCSPLCVDVLLANAFMLSFEQFTESLKDNIKEYAKNLHSLKGIMNEQQLFLYYMFFGCLVYEVGKESIQSLKKAGMYQQSSHQQFHLGYQYYYLGKQSKAVECYGKAYYLASEEGNAPLMMEAALHLGNCYCMYQRDQELMYKYYHRCIKLAKVIGKEEIQAVVYYNIGSSFLSWGMLEEAKSYLERSVVYLNDNDDERVLYYQKLALVYCEMEADEKMKKALAQAKHEMHQQTSDLFRYMQIFVELHCEETTRYQKEYVEALEHICFKEDMISYGFRNFHIPYLICAYKKQRRYKEALQLKEEIDCKFS</sequence>
<dbReference type="InterPro" id="IPR010982">
    <property type="entry name" value="Lambda_DNA-bd_dom_sf"/>
</dbReference>
<dbReference type="Pfam" id="PF01381">
    <property type="entry name" value="HTH_3"/>
    <property type="match status" value="1"/>
</dbReference>
<evidence type="ECO:0000313" key="3">
    <source>
        <dbReference type="EMBL" id="RHM10828.1"/>
    </source>
</evidence>
<dbReference type="AlphaFoldDB" id="A0A415PDQ7"/>
<dbReference type="Gene3D" id="1.25.40.10">
    <property type="entry name" value="Tetratricopeptide repeat domain"/>
    <property type="match status" value="1"/>
</dbReference>
<dbReference type="Proteomes" id="UP000284868">
    <property type="component" value="Unassembled WGS sequence"/>
</dbReference>
<dbReference type="InterPro" id="IPR019734">
    <property type="entry name" value="TPR_rpt"/>
</dbReference>
<dbReference type="SMART" id="SM00028">
    <property type="entry name" value="TPR"/>
    <property type="match status" value="2"/>
</dbReference>
<dbReference type="CDD" id="cd00093">
    <property type="entry name" value="HTH_XRE"/>
    <property type="match status" value="1"/>
</dbReference>
<keyword evidence="4" id="KW-1185">Reference proteome</keyword>
<gene>
    <name evidence="3" type="ORF">DWZ83_06060</name>
</gene>
<dbReference type="PROSITE" id="PS50943">
    <property type="entry name" value="HTH_CROC1"/>
    <property type="match status" value="1"/>
</dbReference>
<feature type="domain" description="HTH cro/C1-type" evidence="2">
    <location>
        <begin position="9"/>
        <end position="60"/>
    </location>
</feature>
<dbReference type="EMBL" id="QRPK01000025">
    <property type="protein sequence ID" value="RHM10828.1"/>
    <property type="molecule type" value="Genomic_DNA"/>
</dbReference>
<organism evidence="3 4">
    <name type="scientific">Amedibacillus dolichus</name>
    <dbReference type="NCBI Taxonomy" id="31971"/>
    <lineage>
        <taxon>Bacteria</taxon>
        <taxon>Bacillati</taxon>
        <taxon>Bacillota</taxon>
        <taxon>Erysipelotrichia</taxon>
        <taxon>Erysipelotrichales</taxon>
        <taxon>Erysipelotrichaceae</taxon>
        <taxon>Amedibacillus</taxon>
    </lineage>
</organism>
<evidence type="ECO:0000313" key="4">
    <source>
        <dbReference type="Proteomes" id="UP000284868"/>
    </source>
</evidence>
<keyword evidence="1" id="KW-0802">TPR repeat</keyword>
<evidence type="ECO:0000256" key="1">
    <source>
        <dbReference type="PROSITE-ProRule" id="PRU00339"/>
    </source>
</evidence>
<dbReference type="PROSITE" id="PS50005">
    <property type="entry name" value="TPR"/>
    <property type="match status" value="1"/>
</dbReference>
<dbReference type="RefSeq" id="WP_118365588.1">
    <property type="nucleotide sequence ID" value="NZ_QRPK01000025.1"/>
</dbReference>
<proteinExistence type="predicted"/>